<dbReference type="GO" id="GO:0000781">
    <property type="term" value="C:chromosome, telomeric region"/>
    <property type="evidence" value="ECO:0007669"/>
    <property type="project" value="TreeGrafter"/>
</dbReference>
<feature type="non-terminal residue" evidence="4">
    <location>
        <position position="1"/>
    </location>
</feature>
<dbReference type="OrthoDB" id="25571at2759"/>
<dbReference type="PANTHER" id="PTHR13989">
    <property type="entry name" value="REPLICATION PROTEIN A-RELATED"/>
    <property type="match status" value="1"/>
</dbReference>
<evidence type="ECO:0000256" key="3">
    <source>
        <dbReference type="ARBA" id="ARBA00023242"/>
    </source>
</evidence>
<comment type="subcellular location">
    <subcellularLocation>
        <location evidence="1">Nucleus</location>
    </subcellularLocation>
</comment>
<dbReference type="EMBL" id="OC964565">
    <property type="protein sequence ID" value="CAD7665843.1"/>
    <property type="molecule type" value="Genomic_DNA"/>
</dbReference>
<dbReference type="InterPro" id="IPR040260">
    <property type="entry name" value="RFA2-like"/>
</dbReference>
<protein>
    <submittedName>
        <fullName evidence="4">Uncharacterized protein</fullName>
    </submittedName>
</protein>
<gene>
    <name evidence="4" type="ORF">ONB1V03_LOCUS22400</name>
</gene>
<dbReference type="CDD" id="cd04478">
    <property type="entry name" value="RPA2_DBD_D"/>
    <property type="match status" value="1"/>
</dbReference>
<reference evidence="4" key="1">
    <citation type="submission" date="2020-11" db="EMBL/GenBank/DDBJ databases">
        <authorList>
            <person name="Tran Van P."/>
        </authorList>
    </citation>
    <scope>NUCLEOTIDE SEQUENCE</scope>
</reference>
<evidence type="ECO:0000313" key="5">
    <source>
        <dbReference type="Proteomes" id="UP000728032"/>
    </source>
</evidence>
<accession>A0A7R9MSY5</accession>
<dbReference type="GO" id="GO:0003697">
    <property type="term" value="F:single-stranded DNA binding"/>
    <property type="evidence" value="ECO:0007669"/>
    <property type="project" value="TreeGrafter"/>
</dbReference>
<evidence type="ECO:0000256" key="2">
    <source>
        <dbReference type="ARBA" id="ARBA00023125"/>
    </source>
</evidence>
<dbReference type="InterPro" id="IPR012340">
    <property type="entry name" value="NA-bd_OB-fold"/>
</dbReference>
<keyword evidence="2" id="KW-0238">DNA-binding</keyword>
<evidence type="ECO:0000256" key="1">
    <source>
        <dbReference type="ARBA" id="ARBA00004123"/>
    </source>
</evidence>
<dbReference type="GO" id="GO:0006260">
    <property type="term" value="P:DNA replication"/>
    <property type="evidence" value="ECO:0007669"/>
    <property type="project" value="TreeGrafter"/>
</dbReference>
<dbReference type="Gene3D" id="2.40.50.140">
    <property type="entry name" value="Nucleic acid-binding proteins"/>
    <property type="match status" value="1"/>
</dbReference>
<evidence type="ECO:0000313" key="4">
    <source>
        <dbReference type="EMBL" id="CAD7665843.1"/>
    </source>
</evidence>
<dbReference type="GO" id="GO:0005662">
    <property type="term" value="C:DNA replication factor A complex"/>
    <property type="evidence" value="ECO:0007669"/>
    <property type="project" value="TreeGrafter"/>
</dbReference>
<dbReference type="PANTHER" id="PTHR13989:SF16">
    <property type="entry name" value="REPLICATION PROTEIN A2"/>
    <property type="match status" value="1"/>
</dbReference>
<keyword evidence="5" id="KW-1185">Reference proteome</keyword>
<dbReference type="GO" id="GO:0006289">
    <property type="term" value="P:nucleotide-excision repair"/>
    <property type="evidence" value="ECO:0007669"/>
    <property type="project" value="TreeGrafter"/>
</dbReference>
<sequence>SSGGDRKNLVSVSLAQVIHLTTKDDGLVVHRQKVHSLVAIGLVLNIEELVTKNIYRIDDQTRGAPIEVQYWKNDDNDSSNSRYVAPPPIMEKTWVRVTGQSRYDDKKPFIVAFRVEPILDPNEIYMHFLEVIADSMVLQKRKIESLSSGGAGGVINESRSMGAPTTGISVGGSHMQGFSAIQKTVLNLITKMSEQSSAGIHRS</sequence>
<dbReference type="GO" id="GO:0035861">
    <property type="term" value="C:site of double-strand break"/>
    <property type="evidence" value="ECO:0007669"/>
    <property type="project" value="TreeGrafter"/>
</dbReference>
<dbReference type="SUPFAM" id="SSF50249">
    <property type="entry name" value="Nucleic acid-binding proteins"/>
    <property type="match status" value="1"/>
</dbReference>
<proteinExistence type="predicted"/>
<dbReference type="EMBL" id="CAJPVJ010049740">
    <property type="protein sequence ID" value="CAG2182979.1"/>
    <property type="molecule type" value="Genomic_DNA"/>
</dbReference>
<organism evidence="4">
    <name type="scientific">Oppiella nova</name>
    <dbReference type="NCBI Taxonomy" id="334625"/>
    <lineage>
        <taxon>Eukaryota</taxon>
        <taxon>Metazoa</taxon>
        <taxon>Ecdysozoa</taxon>
        <taxon>Arthropoda</taxon>
        <taxon>Chelicerata</taxon>
        <taxon>Arachnida</taxon>
        <taxon>Acari</taxon>
        <taxon>Acariformes</taxon>
        <taxon>Sarcoptiformes</taxon>
        <taxon>Oribatida</taxon>
        <taxon>Brachypylina</taxon>
        <taxon>Oppioidea</taxon>
        <taxon>Oppiidae</taxon>
        <taxon>Oppiella</taxon>
    </lineage>
</organism>
<feature type="non-terminal residue" evidence="4">
    <location>
        <position position="203"/>
    </location>
</feature>
<name>A0A7R9MSY5_9ACAR</name>
<dbReference type="Proteomes" id="UP000728032">
    <property type="component" value="Unassembled WGS sequence"/>
</dbReference>
<dbReference type="GO" id="GO:0000724">
    <property type="term" value="P:double-strand break repair via homologous recombination"/>
    <property type="evidence" value="ECO:0007669"/>
    <property type="project" value="TreeGrafter"/>
</dbReference>
<keyword evidence="3" id="KW-0539">Nucleus</keyword>
<dbReference type="AlphaFoldDB" id="A0A7R9MSY5"/>